<evidence type="ECO:0000256" key="2">
    <source>
        <dbReference type="ARBA" id="ARBA00023125"/>
    </source>
</evidence>
<dbReference type="Gene3D" id="1.10.443.10">
    <property type="entry name" value="Intergrase catalytic core"/>
    <property type="match status" value="1"/>
</dbReference>
<dbReference type="InterPro" id="IPR011010">
    <property type="entry name" value="DNA_brk_join_enz"/>
</dbReference>
<dbReference type="InterPro" id="IPR002104">
    <property type="entry name" value="Integrase_catalytic"/>
</dbReference>
<feature type="domain" description="Tyr recombinase" evidence="4">
    <location>
        <begin position="236"/>
        <end position="419"/>
    </location>
</feature>
<accession>C6W070</accession>
<dbReference type="InterPro" id="IPR013762">
    <property type="entry name" value="Integrase-like_cat_sf"/>
</dbReference>
<dbReference type="EMBL" id="CP001619">
    <property type="protein sequence ID" value="ACT91804.1"/>
    <property type="molecule type" value="Genomic_DNA"/>
</dbReference>
<dbReference type="InterPro" id="IPR050090">
    <property type="entry name" value="Tyrosine_recombinase_XerCD"/>
</dbReference>
<dbReference type="OrthoDB" id="937349at2"/>
<dbReference type="KEGG" id="dfe:Dfer_0539"/>
<evidence type="ECO:0000256" key="1">
    <source>
        <dbReference type="ARBA" id="ARBA00008857"/>
    </source>
</evidence>
<dbReference type="GO" id="GO:0003677">
    <property type="term" value="F:DNA binding"/>
    <property type="evidence" value="ECO:0007669"/>
    <property type="project" value="UniProtKB-KW"/>
</dbReference>
<dbReference type="PANTHER" id="PTHR30349">
    <property type="entry name" value="PHAGE INTEGRASE-RELATED"/>
    <property type="match status" value="1"/>
</dbReference>
<proteinExistence type="inferred from homology"/>
<evidence type="ECO:0000256" key="3">
    <source>
        <dbReference type="ARBA" id="ARBA00023172"/>
    </source>
</evidence>
<dbReference type="PROSITE" id="PS51898">
    <property type="entry name" value="TYR_RECOMBINASE"/>
    <property type="match status" value="1"/>
</dbReference>
<keyword evidence="3" id="KW-0233">DNA recombination</keyword>
<keyword evidence="6" id="KW-1185">Reference proteome</keyword>
<dbReference type="Pfam" id="PF17293">
    <property type="entry name" value="Arm-DNA-bind_5"/>
    <property type="match status" value="1"/>
</dbReference>
<dbReference type="HOGENOM" id="CLU_033139_2_0_10"/>
<dbReference type="Pfam" id="PF00589">
    <property type="entry name" value="Phage_integrase"/>
    <property type="match status" value="1"/>
</dbReference>
<dbReference type="Proteomes" id="UP000002011">
    <property type="component" value="Chromosome"/>
</dbReference>
<dbReference type="GO" id="GO:0006310">
    <property type="term" value="P:DNA recombination"/>
    <property type="evidence" value="ECO:0007669"/>
    <property type="project" value="UniProtKB-KW"/>
</dbReference>
<dbReference type="STRING" id="471854.Dfer_0539"/>
<organism evidence="5 6">
    <name type="scientific">Dyadobacter fermentans (strain ATCC 700827 / DSM 18053 / CIP 107007 / KCTC 52180 / NS114)</name>
    <dbReference type="NCBI Taxonomy" id="471854"/>
    <lineage>
        <taxon>Bacteria</taxon>
        <taxon>Pseudomonadati</taxon>
        <taxon>Bacteroidota</taxon>
        <taxon>Cytophagia</taxon>
        <taxon>Cytophagales</taxon>
        <taxon>Spirosomataceae</taxon>
        <taxon>Dyadobacter</taxon>
    </lineage>
</organism>
<dbReference type="AlphaFoldDB" id="C6W070"/>
<dbReference type="InterPro" id="IPR035386">
    <property type="entry name" value="Arm-DNA-bind_5"/>
</dbReference>
<evidence type="ECO:0000259" key="4">
    <source>
        <dbReference type="PROSITE" id="PS51898"/>
    </source>
</evidence>
<sequence>MKSNQKLSILFWLFKAKATKDGKAPIYVRITIDGLDDEISLGKKVHPDDWCNQTKKVTASGMEAKLINIAIDQARTSLTSQFMVLQSQFECITPTMLKNVFKGKAVEDKDDAHKQGLKKQQTLLQAFDEHIEKFELLVQRGMRSDNTLRHWRKLKRHVTAFIKFQYKTSDLKFSELSGLFAEEFYEYLTLHKPKPLAEVSARKDVKWTRQIVKIGVKKDFITRNPMEGFKCSGGDVEVIPLEFEQVERIHRKKLHVKRLAEVRDAFIFQCFTGFAYQDIYGLTRDSIRLVGAKRERWLVRKRGKTQVGEMVPILPIVEELIEKYKDHPYCIAHDKLIPVNSNFRYNTYLKELADICNIRDITGSIRRLDTHDARHFFADMMLNNGVPLEDVSKMLGHKNIRTTMRYCRVRKSRISENVGLVRDRLFTKTGKLRQAS</sequence>
<dbReference type="SUPFAM" id="SSF56349">
    <property type="entry name" value="DNA breaking-rejoining enzymes"/>
    <property type="match status" value="1"/>
</dbReference>
<dbReference type="Pfam" id="PF13102">
    <property type="entry name" value="Phage_int_SAM_5"/>
    <property type="match status" value="1"/>
</dbReference>
<dbReference type="RefSeq" id="WP_012780152.1">
    <property type="nucleotide sequence ID" value="NC_013037.1"/>
</dbReference>
<comment type="similarity">
    <text evidence="1">Belongs to the 'phage' integrase family.</text>
</comment>
<dbReference type="Gene3D" id="1.10.150.130">
    <property type="match status" value="1"/>
</dbReference>
<dbReference type="eggNOG" id="COG4974">
    <property type="taxonomic scope" value="Bacteria"/>
</dbReference>
<keyword evidence="2" id="KW-0238">DNA-binding</keyword>
<gene>
    <name evidence="5" type="ordered locus">Dfer_0539</name>
</gene>
<dbReference type="InterPro" id="IPR010998">
    <property type="entry name" value="Integrase_recombinase_N"/>
</dbReference>
<evidence type="ECO:0000313" key="6">
    <source>
        <dbReference type="Proteomes" id="UP000002011"/>
    </source>
</evidence>
<name>C6W070_DYAFD</name>
<dbReference type="PANTHER" id="PTHR30349:SF64">
    <property type="entry name" value="PROPHAGE INTEGRASE INTD-RELATED"/>
    <property type="match status" value="1"/>
</dbReference>
<evidence type="ECO:0000313" key="5">
    <source>
        <dbReference type="EMBL" id="ACT91804.1"/>
    </source>
</evidence>
<dbReference type="InterPro" id="IPR025269">
    <property type="entry name" value="SAM-like_dom"/>
</dbReference>
<dbReference type="GO" id="GO:0015074">
    <property type="term" value="P:DNA integration"/>
    <property type="evidence" value="ECO:0007669"/>
    <property type="project" value="InterPro"/>
</dbReference>
<reference evidence="5 6" key="1">
    <citation type="journal article" date="2009" name="Stand. Genomic Sci.">
        <title>Complete genome sequence of Dyadobacter fermentans type strain (NS114).</title>
        <authorList>
            <person name="Lang E."/>
            <person name="Lapidus A."/>
            <person name="Chertkov O."/>
            <person name="Brettin T."/>
            <person name="Detter J.C."/>
            <person name="Han C."/>
            <person name="Copeland A."/>
            <person name="Glavina Del Rio T."/>
            <person name="Nolan M."/>
            <person name="Chen F."/>
            <person name="Lucas S."/>
            <person name="Tice H."/>
            <person name="Cheng J.F."/>
            <person name="Land M."/>
            <person name="Hauser L."/>
            <person name="Chang Y.J."/>
            <person name="Jeffries C.D."/>
            <person name="Kopitz M."/>
            <person name="Bruce D."/>
            <person name="Goodwin L."/>
            <person name="Pitluck S."/>
            <person name="Ovchinnikova G."/>
            <person name="Pati A."/>
            <person name="Ivanova N."/>
            <person name="Mavrommatis K."/>
            <person name="Chen A."/>
            <person name="Palaniappan K."/>
            <person name="Chain P."/>
            <person name="Bristow J."/>
            <person name="Eisen J.A."/>
            <person name="Markowitz V."/>
            <person name="Hugenholtz P."/>
            <person name="Goker M."/>
            <person name="Rohde M."/>
            <person name="Kyrpides N.C."/>
            <person name="Klenk H.P."/>
        </authorList>
    </citation>
    <scope>NUCLEOTIDE SEQUENCE [LARGE SCALE GENOMIC DNA]</scope>
    <source>
        <strain evidence="6">ATCC 700827 / DSM 18053 / CIP 107007 / KCTC 52180 / NS114</strain>
    </source>
</reference>
<dbReference type="CDD" id="cd01185">
    <property type="entry name" value="INTN1_C_like"/>
    <property type="match status" value="1"/>
</dbReference>
<protein>
    <submittedName>
        <fullName evidence="5">Integrase family protein</fullName>
    </submittedName>
</protein>